<evidence type="ECO:0000256" key="2">
    <source>
        <dbReference type="SAM" id="Phobius"/>
    </source>
</evidence>
<dbReference type="EMBL" id="JACJQL010000084">
    <property type="protein sequence ID" value="MBD2255234.1"/>
    <property type="molecule type" value="Genomic_DNA"/>
</dbReference>
<gene>
    <name evidence="4" type="ORF">H6G14_28870</name>
</gene>
<dbReference type="SUPFAM" id="SSF103481">
    <property type="entry name" value="Multidrug resistance efflux transporter EmrE"/>
    <property type="match status" value="1"/>
</dbReference>
<keyword evidence="2" id="KW-0472">Membrane</keyword>
<keyword evidence="2" id="KW-0812">Transmembrane</keyword>
<evidence type="ECO:0000256" key="1">
    <source>
        <dbReference type="ARBA" id="ARBA00007362"/>
    </source>
</evidence>
<dbReference type="InterPro" id="IPR037185">
    <property type="entry name" value="EmrE-like"/>
</dbReference>
<evidence type="ECO:0000259" key="3">
    <source>
        <dbReference type="Pfam" id="PF00892"/>
    </source>
</evidence>
<proteinExistence type="inferred from homology"/>
<evidence type="ECO:0000313" key="5">
    <source>
        <dbReference type="Proteomes" id="UP000621307"/>
    </source>
</evidence>
<keyword evidence="5" id="KW-1185">Reference proteome</keyword>
<evidence type="ECO:0000313" key="4">
    <source>
        <dbReference type="EMBL" id="MBD2255234.1"/>
    </source>
</evidence>
<name>A0ABR8BNH7_9NOSO</name>
<dbReference type="InterPro" id="IPR000620">
    <property type="entry name" value="EamA_dom"/>
</dbReference>
<feature type="domain" description="EamA" evidence="3">
    <location>
        <begin position="7"/>
        <end position="57"/>
    </location>
</feature>
<dbReference type="Pfam" id="PF00892">
    <property type="entry name" value="EamA"/>
    <property type="match status" value="1"/>
</dbReference>
<reference evidence="4 5" key="1">
    <citation type="journal article" date="2020" name="ISME J.">
        <title>Comparative genomics reveals insights into cyanobacterial evolution and habitat adaptation.</title>
        <authorList>
            <person name="Chen M.Y."/>
            <person name="Teng W.K."/>
            <person name="Zhao L."/>
            <person name="Hu C.X."/>
            <person name="Zhou Y.K."/>
            <person name="Han B.P."/>
            <person name="Song L.R."/>
            <person name="Shu W.S."/>
        </authorList>
    </citation>
    <scope>NUCLEOTIDE SEQUENCE [LARGE SCALE GENOMIC DNA]</scope>
    <source>
        <strain evidence="4 5">FACHB-3921</strain>
    </source>
</reference>
<comment type="similarity">
    <text evidence="1">Belongs to the EamA transporter family.</text>
</comment>
<protein>
    <submittedName>
        <fullName evidence="4">EamA family transporter</fullName>
    </submittedName>
</protein>
<feature type="transmembrane region" description="Helical" evidence="2">
    <location>
        <begin position="12"/>
        <end position="34"/>
    </location>
</feature>
<organism evidence="4 5">
    <name type="scientific">Nostoc parmelioides FACHB-3921</name>
    <dbReference type="NCBI Taxonomy" id="2692909"/>
    <lineage>
        <taxon>Bacteria</taxon>
        <taxon>Bacillati</taxon>
        <taxon>Cyanobacteriota</taxon>
        <taxon>Cyanophyceae</taxon>
        <taxon>Nostocales</taxon>
        <taxon>Nostocaceae</taxon>
        <taxon>Nostoc</taxon>
    </lineage>
</organism>
<dbReference type="Proteomes" id="UP000621307">
    <property type="component" value="Unassembled WGS sequence"/>
</dbReference>
<accession>A0ABR8BNH7</accession>
<keyword evidence="2" id="KW-1133">Transmembrane helix</keyword>
<comment type="caution">
    <text evidence="4">The sequence shown here is derived from an EMBL/GenBank/DDBJ whole genome shotgun (WGS) entry which is preliminary data.</text>
</comment>
<sequence length="76" mass="8431">MVRAELFRRYSANTVSTFLFIAPVIGVVFGHWFLGEPLTWTVGLGGAIVSLGVLLVYRYTLSYNESCKSDHSCSII</sequence>
<feature type="transmembrane region" description="Helical" evidence="2">
    <location>
        <begin position="40"/>
        <end position="59"/>
    </location>
</feature>